<evidence type="ECO:0000313" key="1">
    <source>
        <dbReference type="EMBL" id="EMI53176.1"/>
    </source>
</evidence>
<evidence type="ECO:0000313" key="2">
    <source>
        <dbReference type="Proteomes" id="UP000011885"/>
    </source>
</evidence>
<proteinExistence type="predicted"/>
<name>M5U5N8_9BACT</name>
<dbReference type="EMBL" id="ANOH01000370">
    <property type="protein sequence ID" value="EMI53176.1"/>
    <property type="molecule type" value="Genomic_DNA"/>
</dbReference>
<dbReference type="Proteomes" id="UP000011885">
    <property type="component" value="Unassembled WGS sequence"/>
</dbReference>
<dbReference type="PROSITE" id="PS51257">
    <property type="entry name" value="PROKAR_LIPOPROTEIN"/>
    <property type="match status" value="1"/>
</dbReference>
<reference evidence="1 2" key="1">
    <citation type="journal article" date="2013" name="Mar. Genomics">
        <title>Expression of sulfatases in Rhodopirellula baltica and the diversity of sulfatases in the genus Rhodopirellula.</title>
        <authorList>
            <person name="Wegner C.E."/>
            <person name="Richter-Heitmann T."/>
            <person name="Klindworth A."/>
            <person name="Klockow C."/>
            <person name="Richter M."/>
            <person name="Achstetter T."/>
            <person name="Glockner F.O."/>
            <person name="Harder J."/>
        </authorList>
    </citation>
    <scope>NUCLEOTIDE SEQUENCE [LARGE SCALE GENOMIC DNA]</scope>
    <source>
        <strain evidence="1 2">SM41</strain>
    </source>
</reference>
<accession>M5U5N8</accession>
<dbReference type="OrthoDB" id="272847at2"/>
<keyword evidence="2" id="KW-1185">Reference proteome</keyword>
<sequence>MHVFHRRSGVVCQLGVLMGLMFAGGCGIEPETISRIEQMSMQKSSAFASMDQPPELDVTRTSGEGFVVPFPDRQDPFQIVRKGAAPQNKKITASNISVVGFAKLKEQQAILKIDDQSRFVVVGDKVGEVEVLAITPPRVRLRNGNLVWDASMFQNR</sequence>
<dbReference type="AlphaFoldDB" id="M5U5N8"/>
<comment type="caution">
    <text evidence="1">The sequence shown here is derived from an EMBL/GenBank/DDBJ whole genome shotgun (WGS) entry which is preliminary data.</text>
</comment>
<gene>
    <name evidence="1" type="ORF">RSSM_05390</name>
</gene>
<organism evidence="1 2">
    <name type="scientific">Rhodopirellula sallentina SM41</name>
    <dbReference type="NCBI Taxonomy" id="1263870"/>
    <lineage>
        <taxon>Bacteria</taxon>
        <taxon>Pseudomonadati</taxon>
        <taxon>Planctomycetota</taxon>
        <taxon>Planctomycetia</taxon>
        <taxon>Pirellulales</taxon>
        <taxon>Pirellulaceae</taxon>
        <taxon>Rhodopirellula</taxon>
    </lineage>
</organism>
<protein>
    <submittedName>
        <fullName evidence="1">Uncharacterized protein</fullName>
    </submittedName>
</protein>
<dbReference type="PATRIC" id="fig|1263870.3.peg.5716"/>